<dbReference type="InterPro" id="IPR000157">
    <property type="entry name" value="TIR_dom"/>
</dbReference>
<dbReference type="InterPro" id="IPR000488">
    <property type="entry name" value="Death_dom"/>
</dbReference>
<dbReference type="PANTHER" id="PTHR15077">
    <property type="entry name" value="FAS-ASSOCIATING DEATH DOMAIN-CONTAINING PROTEIN FADD"/>
    <property type="match status" value="1"/>
</dbReference>
<accession>A0A9J7HGE0</accession>
<dbReference type="PROSITE" id="PS50017">
    <property type="entry name" value="DEATH_DOMAIN"/>
    <property type="match status" value="1"/>
</dbReference>
<dbReference type="RefSeq" id="XP_035658848.1">
    <property type="nucleotide sequence ID" value="XM_035802955.1"/>
</dbReference>
<feature type="domain" description="Death" evidence="2">
    <location>
        <begin position="7"/>
        <end position="90"/>
    </location>
</feature>
<name>A0A9J7HGE0_BRAFL</name>
<dbReference type="CDD" id="cd01670">
    <property type="entry name" value="Death"/>
    <property type="match status" value="1"/>
</dbReference>
<dbReference type="PROSITE" id="PS50104">
    <property type="entry name" value="TIR"/>
    <property type="match status" value="1"/>
</dbReference>
<evidence type="ECO:0000259" key="2">
    <source>
        <dbReference type="PROSITE" id="PS50017"/>
    </source>
</evidence>
<gene>
    <name evidence="5" type="primary">LOC118404031</name>
</gene>
<dbReference type="InterPro" id="IPR011029">
    <property type="entry name" value="DEATH-like_dom_sf"/>
</dbReference>
<organism evidence="4 5">
    <name type="scientific">Branchiostoma floridae</name>
    <name type="common">Florida lancelet</name>
    <name type="synonym">Amphioxus</name>
    <dbReference type="NCBI Taxonomy" id="7739"/>
    <lineage>
        <taxon>Eukaryota</taxon>
        <taxon>Metazoa</taxon>
        <taxon>Chordata</taxon>
        <taxon>Cephalochordata</taxon>
        <taxon>Leptocardii</taxon>
        <taxon>Amphioxiformes</taxon>
        <taxon>Branchiostomatidae</taxon>
        <taxon>Branchiostoma</taxon>
    </lineage>
</organism>
<keyword evidence="4" id="KW-1185">Reference proteome</keyword>
<dbReference type="SUPFAM" id="SSF47986">
    <property type="entry name" value="DEATH domain"/>
    <property type="match status" value="1"/>
</dbReference>
<dbReference type="KEGG" id="bfo:118404031"/>
<sequence>MAARQGVQKYFFYIKQKVAADWKDLAHLLGFDKPDIGNIEGRNRDDRSRCMDMLEEWKKRNGNAATIGVLMEALSEAGQQDVLHGLKNKYPELATQQETGGQPQRQTALQPQQNRRGQPVSSHHTTQPKQATRGQPPSGQPQYGATEQPMSSHDTTQPTQETWDQSYSDTSRQPQQETAGASSTGEATYASDCPVCPNGPKKLFIVHSGEDKDSLVDPLAHEIVGQGVPMEHVFYDKWSIGYTQGIKQSINSAIQDSCCKLAVVVLSEDMMKKYWPRKEIEDFLMRRIRFFPIFYGVEPEEVRKDYSPTLADKRGVVIPKTGCRVDDNLIAGTASSIRKILRDL</sequence>
<dbReference type="SUPFAM" id="SSF52200">
    <property type="entry name" value="Toll/Interleukin receptor TIR domain"/>
    <property type="match status" value="1"/>
</dbReference>
<dbReference type="Gene3D" id="3.40.50.10140">
    <property type="entry name" value="Toll/interleukin-1 receptor homology (TIR) domain"/>
    <property type="match status" value="1"/>
</dbReference>
<dbReference type="FunFam" id="1.10.533.10:FF:000095">
    <property type="entry name" value="Predicted protein"/>
    <property type="match status" value="1"/>
</dbReference>
<dbReference type="Gene3D" id="1.10.533.10">
    <property type="entry name" value="Death Domain, Fas"/>
    <property type="match status" value="1"/>
</dbReference>
<protein>
    <submittedName>
        <fullName evidence="5">Uncharacterized protein LOC118404031</fullName>
    </submittedName>
</protein>
<evidence type="ECO:0000313" key="5">
    <source>
        <dbReference type="RefSeq" id="XP_035658848.1"/>
    </source>
</evidence>
<dbReference type="OrthoDB" id="6160824at2759"/>
<evidence type="ECO:0000259" key="3">
    <source>
        <dbReference type="PROSITE" id="PS50104"/>
    </source>
</evidence>
<dbReference type="GO" id="GO:0007165">
    <property type="term" value="P:signal transduction"/>
    <property type="evidence" value="ECO:0007669"/>
    <property type="project" value="InterPro"/>
</dbReference>
<evidence type="ECO:0000256" key="1">
    <source>
        <dbReference type="SAM" id="MobiDB-lite"/>
    </source>
</evidence>
<feature type="domain" description="TIR" evidence="3">
    <location>
        <begin position="199"/>
        <end position="341"/>
    </location>
</feature>
<dbReference type="Pfam" id="PF00531">
    <property type="entry name" value="Death"/>
    <property type="match status" value="1"/>
</dbReference>
<feature type="compositionally biased region" description="Low complexity" evidence="1">
    <location>
        <begin position="102"/>
        <end position="113"/>
    </location>
</feature>
<dbReference type="AlphaFoldDB" id="A0A9J7HGE0"/>
<proteinExistence type="predicted"/>
<dbReference type="Pfam" id="PF13676">
    <property type="entry name" value="TIR_2"/>
    <property type="match status" value="1"/>
</dbReference>
<dbReference type="InterPro" id="IPR035897">
    <property type="entry name" value="Toll_tir_struct_dom_sf"/>
</dbReference>
<dbReference type="Proteomes" id="UP000001554">
    <property type="component" value="Chromosome 17"/>
</dbReference>
<reference evidence="4" key="1">
    <citation type="journal article" date="2020" name="Nat. Ecol. Evol.">
        <title>Deeply conserved synteny resolves early events in vertebrate evolution.</title>
        <authorList>
            <person name="Simakov O."/>
            <person name="Marletaz F."/>
            <person name="Yue J.X."/>
            <person name="O'Connell B."/>
            <person name="Jenkins J."/>
            <person name="Brandt A."/>
            <person name="Calef R."/>
            <person name="Tung C.H."/>
            <person name="Huang T.K."/>
            <person name="Schmutz J."/>
            <person name="Satoh N."/>
            <person name="Yu J.K."/>
            <person name="Putnam N.H."/>
            <person name="Green R.E."/>
            <person name="Rokhsar D.S."/>
        </authorList>
    </citation>
    <scope>NUCLEOTIDE SEQUENCE [LARGE SCALE GENOMIC DNA]</scope>
    <source>
        <strain evidence="4">S238N-H82</strain>
    </source>
</reference>
<evidence type="ECO:0000313" key="4">
    <source>
        <dbReference type="Proteomes" id="UP000001554"/>
    </source>
</evidence>
<dbReference type="InterPro" id="IPR016729">
    <property type="entry name" value="FADD"/>
</dbReference>
<dbReference type="PANTHER" id="PTHR15077:SF9">
    <property type="entry name" value="C-TERMINAL OF ROC (COR) DOMAIN-CONTAINING PROTEIN"/>
    <property type="match status" value="1"/>
</dbReference>
<dbReference type="GeneID" id="118404031"/>
<feature type="region of interest" description="Disordered" evidence="1">
    <location>
        <begin position="95"/>
        <end position="189"/>
    </location>
</feature>
<reference evidence="5" key="2">
    <citation type="submission" date="2025-08" db="UniProtKB">
        <authorList>
            <consortium name="RefSeq"/>
        </authorList>
    </citation>
    <scope>IDENTIFICATION</scope>
    <source>
        <strain evidence="5">S238N-H82</strain>
        <tissue evidence="5">Testes</tissue>
    </source>
</reference>
<feature type="compositionally biased region" description="Polar residues" evidence="1">
    <location>
        <begin position="114"/>
        <end position="186"/>
    </location>
</feature>